<feature type="coiled-coil region" evidence="15">
    <location>
        <begin position="649"/>
        <end position="718"/>
    </location>
</feature>
<dbReference type="SUPFAM" id="SSF52738">
    <property type="entry name" value="Methylesterase CheB, C-terminal domain"/>
    <property type="match status" value="1"/>
</dbReference>
<protein>
    <recommendedName>
        <fullName evidence="2">histidine kinase</fullName>
        <ecNumber evidence="2">2.7.13.3</ecNumber>
    </recommendedName>
</protein>
<dbReference type="PROSITE" id="PS50122">
    <property type="entry name" value="CHEB"/>
    <property type="match status" value="1"/>
</dbReference>
<dbReference type="InterPro" id="IPR013655">
    <property type="entry name" value="PAS_fold_3"/>
</dbReference>
<dbReference type="SUPFAM" id="SSF47757">
    <property type="entry name" value="Chemotaxis receptor methyltransferase CheR, N-terminal domain"/>
    <property type="match status" value="1"/>
</dbReference>
<proteinExistence type="predicted"/>
<evidence type="ECO:0000256" key="4">
    <source>
        <dbReference type="ARBA" id="ARBA00022553"/>
    </source>
</evidence>
<dbReference type="SUPFAM" id="SSF55785">
    <property type="entry name" value="PYP-like sensor domain (PAS domain)"/>
    <property type="match status" value="3"/>
</dbReference>
<evidence type="ECO:0000256" key="5">
    <source>
        <dbReference type="ARBA" id="ARBA00022606"/>
    </source>
</evidence>
<dbReference type="InterPro" id="IPR000700">
    <property type="entry name" value="PAS-assoc_C"/>
</dbReference>
<keyword evidence="5" id="KW-0716">Sensory transduction</keyword>
<feature type="domain" description="PAC" evidence="18">
    <location>
        <begin position="921"/>
        <end position="973"/>
    </location>
</feature>
<feature type="domain" description="PAS" evidence="17">
    <location>
        <begin position="974"/>
        <end position="1044"/>
    </location>
</feature>
<comment type="catalytic activity">
    <reaction evidence="1">
        <text>ATP + protein L-histidine = ADP + protein N-phospho-L-histidine.</text>
        <dbReference type="EC" id="2.7.13.3"/>
    </reaction>
</comment>
<dbReference type="Pfam" id="PF13596">
    <property type="entry name" value="PAS_10"/>
    <property type="match status" value="1"/>
</dbReference>
<evidence type="ECO:0000256" key="8">
    <source>
        <dbReference type="ARBA" id="ARBA00022679"/>
    </source>
</evidence>
<dbReference type="InterPro" id="IPR029063">
    <property type="entry name" value="SAM-dependent_MTases_sf"/>
</dbReference>
<keyword evidence="13" id="KW-0675">Receptor</keyword>
<keyword evidence="15" id="KW-0175">Coiled coil</keyword>
<keyword evidence="4" id="KW-0597">Phosphoprotein</keyword>
<dbReference type="EMBL" id="JAMZEJ010000001">
    <property type="protein sequence ID" value="MCQ8239564.1"/>
    <property type="molecule type" value="Genomic_DNA"/>
</dbReference>
<dbReference type="InterPro" id="IPR000014">
    <property type="entry name" value="PAS"/>
</dbReference>
<dbReference type="Gene3D" id="3.30.565.10">
    <property type="entry name" value="Histidine kinase-like ATPase, C-terminal domain"/>
    <property type="match status" value="1"/>
</dbReference>
<dbReference type="Pfam" id="PF03705">
    <property type="entry name" value="CheR_N"/>
    <property type="match status" value="1"/>
</dbReference>
<dbReference type="InterPro" id="IPR001610">
    <property type="entry name" value="PAC"/>
</dbReference>
<feature type="domain" description="CheR-type methyltransferase" evidence="20">
    <location>
        <begin position="219"/>
        <end position="484"/>
    </location>
</feature>
<name>A0ABT1VV53_9PROT</name>
<evidence type="ECO:0000256" key="11">
    <source>
        <dbReference type="ARBA" id="ARBA00022840"/>
    </source>
</evidence>
<dbReference type="Pfam" id="PF01739">
    <property type="entry name" value="CheR"/>
    <property type="match status" value="1"/>
</dbReference>
<keyword evidence="10" id="KW-0418">Kinase</keyword>
<comment type="caution">
    <text evidence="21">The sequence shown here is derived from an EMBL/GenBank/DDBJ whole genome shotgun (WGS) entry which is preliminary data.</text>
</comment>
<dbReference type="NCBIfam" id="TIGR00229">
    <property type="entry name" value="sensory_box"/>
    <property type="match status" value="2"/>
</dbReference>
<keyword evidence="6" id="KW-0285">Flavoprotein</keyword>
<dbReference type="RefSeq" id="WP_422918299.1">
    <property type="nucleotide sequence ID" value="NZ_JAMZEJ010000001.1"/>
</dbReference>
<dbReference type="CDD" id="cd00130">
    <property type="entry name" value="PAS"/>
    <property type="match status" value="2"/>
</dbReference>
<evidence type="ECO:0000256" key="10">
    <source>
        <dbReference type="ARBA" id="ARBA00022777"/>
    </source>
</evidence>
<dbReference type="Pfam" id="PF07536">
    <property type="entry name" value="HWE_HK"/>
    <property type="match status" value="1"/>
</dbReference>
<dbReference type="Pfam" id="PF08447">
    <property type="entry name" value="PAS_3"/>
    <property type="match status" value="2"/>
</dbReference>
<evidence type="ECO:0000256" key="14">
    <source>
        <dbReference type="PROSITE-ProRule" id="PRU00050"/>
    </source>
</evidence>
<feature type="region of interest" description="Disordered" evidence="16">
    <location>
        <begin position="1306"/>
        <end position="1326"/>
    </location>
</feature>
<feature type="domain" description="PAC" evidence="18">
    <location>
        <begin position="1046"/>
        <end position="1099"/>
    </location>
</feature>
<dbReference type="InterPro" id="IPR035909">
    <property type="entry name" value="CheB_C"/>
</dbReference>
<keyword evidence="8" id="KW-0808">Transferase</keyword>
<evidence type="ECO:0000259" key="18">
    <source>
        <dbReference type="PROSITE" id="PS50113"/>
    </source>
</evidence>
<evidence type="ECO:0000259" key="20">
    <source>
        <dbReference type="PROSITE" id="PS50123"/>
    </source>
</evidence>
<dbReference type="SUPFAM" id="SSF55874">
    <property type="entry name" value="ATPase domain of HSP90 chaperone/DNA topoisomerase II/histidine kinase"/>
    <property type="match status" value="1"/>
</dbReference>
<dbReference type="PROSITE" id="PS50123">
    <property type="entry name" value="CHER"/>
    <property type="match status" value="1"/>
</dbReference>
<evidence type="ECO:0000256" key="9">
    <source>
        <dbReference type="ARBA" id="ARBA00022741"/>
    </source>
</evidence>
<evidence type="ECO:0000313" key="21">
    <source>
        <dbReference type="EMBL" id="MCQ8239564.1"/>
    </source>
</evidence>
<evidence type="ECO:0000256" key="12">
    <source>
        <dbReference type="ARBA" id="ARBA00022991"/>
    </source>
</evidence>
<dbReference type="InterPro" id="IPR000780">
    <property type="entry name" value="CheR_MeTrfase"/>
</dbReference>
<feature type="domain" description="CheB-type methylesterase" evidence="19">
    <location>
        <begin position="8"/>
        <end position="166"/>
    </location>
</feature>
<dbReference type="EC" id="2.7.13.3" evidence="2"/>
<dbReference type="PROSITE" id="PS50113">
    <property type="entry name" value="PAC"/>
    <property type="match status" value="2"/>
</dbReference>
<keyword evidence="12" id="KW-0157">Chromophore</keyword>
<evidence type="ECO:0000256" key="16">
    <source>
        <dbReference type="SAM" id="MobiDB-lite"/>
    </source>
</evidence>
<dbReference type="PANTHER" id="PTHR24422:SF27">
    <property type="entry name" value="PROTEIN-GLUTAMATE O-METHYLTRANSFERASE"/>
    <property type="match status" value="1"/>
</dbReference>
<evidence type="ECO:0000256" key="6">
    <source>
        <dbReference type="ARBA" id="ARBA00022630"/>
    </source>
</evidence>
<accession>A0ABT1VV53</accession>
<reference evidence="21 22" key="1">
    <citation type="submission" date="2022-06" db="EMBL/GenBank/DDBJ databases">
        <title>Rhizosaccharibacter gen. nov. sp. nov. KSS12, endophytic bacteria isolated from sugarcane.</title>
        <authorList>
            <person name="Pitiwittayakul N."/>
        </authorList>
    </citation>
    <scope>NUCLEOTIDE SEQUENCE [LARGE SCALE GENOMIC DNA]</scope>
    <source>
        <strain evidence="21 22">KSS12</strain>
    </source>
</reference>
<dbReference type="InterPro" id="IPR000673">
    <property type="entry name" value="Sig_transdc_resp-reg_Me-estase"/>
</dbReference>
<dbReference type="InterPro" id="IPR050903">
    <property type="entry name" value="Bact_Chemotaxis_MeTrfase"/>
</dbReference>
<organism evidence="21 22">
    <name type="scientific">Rhizosaccharibacter radicis</name>
    <dbReference type="NCBI Taxonomy" id="2782605"/>
    <lineage>
        <taxon>Bacteria</taxon>
        <taxon>Pseudomonadati</taxon>
        <taxon>Pseudomonadota</taxon>
        <taxon>Alphaproteobacteria</taxon>
        <taxon>Acetobacterales</taxon>
        <taxon>Acetobacteraceae</taxon>
        <taxon>Rhizosaccharibacter</taxon>
    </lineage>
</organism>
<keyword evidence="7" id="KW-0288">FMN</keyword>
<dbReference type="SUPFAM" id="SSF53335">
    <property type="entry name" value="S-adenosyl-L-methionine-dependent methyltransferases"/>
    <property type="match status" value="1"/>
</dbReference>
<sequence>MDEEAENPGDGGQVPTALPVVGVGVSARSIHSMEALFAGIGPSLDAAYVIAVRQQDGMNVQSVVEALQRQSPVPVTIGQDGEPIRPNHIYVGGPDDMITIRDGHLRVWPATEPVGHRATVDSLLVSVAEQAQDRAITVILGGLDIDGTAGVTATKKFGGLSIGEADVEDDTAQAAVGPLGVVDVRLPAEQIAVKIASYLGSLRSADDENAQGKVAEAIQASVSQITTIIRNVTGHDFHGYKRGTFLRRVHRRMQVLQLDGIDGYITRMRNDRQEVQDLFQDLLIGVTQFFRDPQEFEVLESQIPRLFEDKSRDDHFRVWVLGCATGEEAYSIAIMLREHMATLAEPPRVQIFATDLDARALGLARAGRYSLSIADQIRPDRLERWFVREGDTYCVSKELREMCVFSPHNVVKDAPFSRIDILSCRNLLIYLNADIQNRVISIFHFSLRPAGVLFLGSSENVSRHPKLFTPIDRRSRVFRRLETATRIVPDFPLTPHALVAGAPSVAPAAIAPLPRLSPTVNRQAEAVAERYAPAYVVVDTQFDVLHFSGRTGRFLEPVAGAATLNLINLVHRDLRIDLRSALHRALSENRRVEMQHLALQQQDWATAVNLIVEPVGTGDVTSLVVLFQDIGALPTGLAAGGRIGSDEHVQRMENELRLTRDRLQATIEELESTNEELKSSYEEYQSINEELQAAGEEMETSKEELQSVNEELHTLNNELGHRVAELGRSNSDLKNLLEATQIATVFLDNELRVRSFTPSATDIFHLLETDVGRPLGHVVARVTYPELQDDVRRVLKTLVPINRTVVDPLDQRHFAAKVLPYRSTDNYISGAVVTFTDLTAVHNAETALRESEQRLQALLSASSEIIFRMNADWSEMLDMWGGGFLGALRDGRRWMAEFIPSDDIPRVEAEFRAAAEDTRTFELEHRVLRGDGQIGWTMTRAVPIVTPDGKIIEWFGAAGDITARREAEDALRGSEQRLHSLVEGLPQLVWRAVEEGNWTWASRQWTDFTGQNEPESRGWGWLDALHPDDRQLARDAWGRAAQSGQFLAEYRIRQADGGSYRWFQTRALPVPDQDGTDLEWIGTSTDIDDLRSLQERQGVLVGELQHRTRNLLAVVRQVARKTLEASADLNDFQDRFRDRIEALARVQGLLSRLNEHDRVTFDELIETEFKALGVEVGDGHVVLDGPKEVRLRSSTVQTLAMALHELATNAVKYGALKFPDAQLTVRWQVDGGNNSSADRAPWLHIDWRETGVEIPPDGVEIRGTGQGRELIERALPYQLSARTTYRFEKDGVHCTISMPISATIAAGRSEDGVSGSEEPPYPRRRG</sequence>
<evidence type="ECO:0000256" key="13">
    <source>
        <dbReference type="ARBA" id="ARBA00023170"/>
    </source>
</evidence>
<evidence type="ECO:0000256" key="7">
    <source>
        <dbReference type="ARBA" id="ARBA00022643"/>
    </source>
</evidence>
<dbReference type="SMART" id="SM00911">
    <property type="entry name" value="HWE_HK"/>
    <property type="match status" value="1"/>
</dbReference>
<keyword evidence="3" id="KW-0600">Photoreceptor protein</keyword>
<dbReference type="InterPro" id="IPR022641">
    <property type="entry name" value="CheR_N"/>
</dbReference>
<dbReference type="InterPro" id="IPR022642">
    <property type="entry name" value="CheR_C"/>
</dbReference>
<dbReference type="InterPro" id="IPR036890">
    <property type="entry name" value="HATPase_C_sf"/>
</dbReference>
<evidence type="ECO:0000259" key="17">
    <source>
        <dbReference type="PROSITE" id="PS50112"/>
    </source>
</evidence>
<dbReference type="PANTHER" id="PTHR24422">
    <property type="entry name" value="CHEMOTAXIS PROTEIN METHYLTRANSFERASE"/>
    <property type="match status" value="1"/>
</dbReference>
<dbReference type="Gene3D" id="3.40.50.180">
    <property type="entry name" value="Methylesterase CheB, C-terminal domain"/>
    <property type="match status" value="1"/>
</dbReference>
<evidence type="ECO:0000256" key="15">
    <source>
        <dbReference type="SAM" id="Coils"/>
    </source>
</evidence>
<keyword evidence="22" id="KW-1185">Reference proteome</keyword>
<comment type="caution">
    <text evidence="14">Lacks conserved residue(s) required for the propagation of feature annotation.</text>
</comment>
<dbReference type="Proteomes" id="UP001524547">
    <property type="component" value="Unassembled WGS sequence"/>
</dbReference>
<evidence type="ECO:0000256" key="1">
    <source>
        <dbReference type="ARBA" id="ARBA00000085"/>
    </source>
</evidence>
<dbReference type="Gene3D" id="3.40.50.150">
    <property type="entry name" value="Vaccinia Virus protein VP39"/>
    <property type="match status" value="1"/>
</dbReference>
<dbReference type="SMART" id="SM00086">
    <property type="entry name" value="PAC"/>
    <property type="match status" value="2"/>
</dbReference>
<dbReference type="InterPro" id="IPR035965">
    <property type="entry name" value="PAS-like_dom_sf"/>
</dbReference>
<evidence type="ECO:0000256" key="2">
    <source>
        <dbReference type="ARBA" id="ARBA00012438"/>
    </source>
</evidence>
<dbReference type="Gene3D" id="3.30.450.20">
    <property type="entry name" value="PAS domain"/>
    <property type="match status" value="3"/>
</dbReference>
<evidence type="ECO:0000259" key="19">
    <source>
        <dbReference type="PROSITE" id="PS50122"/>
    </source>
</evidence>
<evidence type="ECO:0000256" key="3">
    <source>
        <dbReference type="ARBA" id="ARBA00022543"/>
    </source>
</evidence>
<evidence type="ECO:0000313" key="22">
    <source>
        <dbReference type="Proteomes" id="UP001524547"/>
    </source>
</evidence>
<dbReference type="SMART" id="SM00091">
    <property type="entry name" value="PAS"/>
    <property type="match status" value="4"/>
</dbReference>
<dbReference type="PRINTS" id="PR00996">
    <property type="entry name" value="CHERMTFRASE"/>
</dbReference>
<dbReference type="Pfam" id="PF01339">
    <property type="entry name" value="CheB_methylest"/>
    <property type="match status" value="1"/>
</dbReference>
<keyword evidence="11" id="KW-0067">ATP-binding</keyword>
<dbReference type="PROSITE" id="PS50112">
    <property type="entry name" value="PAS"/>
    <property type="match status" value="1"/>
</dbReference>
<dbReference type="Gene3D" id="1.20.120.330">
    <property type="entry name" value="Nucleotidyltransferases domain 2"/>
    <property type="match status" value="1"/>
</dbReference>
<keyword evidence="9" id="KW-0547">Nucleotide-binding</keyword>
<gene>
    <name evidence="21" type="ORF">NFI88_01750</name>
</gene>
<dbReference type="InterPro" id="IPR011102">
    <property type="entry name" value="Sig_transdc_His_kinase_HWE"/>
</dbReference>
<dbReference type="SMART" id="SM00138">
    <property type="entry name" value="MeTrc"/>
    <property type="match status" value="1"/>
</dbReference>